<evidence type="ECO:0000313" key="3">
    <source>
        <dbReference type="Proteomes" id="UP000248311"/>
    </source>
</evidence>
<dbReference type="AlphaFoldDB" id="A0A318SW88"/>
<reference evidence="2 3" key="1">
    <citation type="submission" date="2018-06" db="EMBL/GenBank/DDBJ databases">
        <title>Genomic Encyclopedia of Type Strains, Phase III (KMG-III): the genomes of soil and plant-associated and newly described type strains.</title>
        <authorList>
            <person name="Whitman W."/>
        </authorList>
    </citation>
    <scope>NUCLEOTIDE SEQUENCE [LARGE SCALE GENOMIC DNA]</scope>
    <source>
        <strain evidence="2 3">CECT 9025</strain>
    </source>
</reference>
<organism evidence="2 3">
    <name type="scientific">Pseudoroseicyclus aestuarii</name>
    <dbReference type="NCBI Taxonomy" id="1795041"/>
    <lineage>
        <taxon>Bacteria</taxon>
        <taxon>Pseudomonadati</taxon>
        <taxon>Pseudomonadota</taxon>
        <taxon>Alphaproteobacteria</taxon>
        <taxon>Rhodobacterales</taxon>
        <taxon>Paracoccaceae</taxon>
        <taxon>Pseudoroseicyclus</taxon>
    </lineage>
</organism>
<proteinExistence type="predicted"/>
<dbReference type="EMBL" id="QJTE01000001">
    <property type="protein sequence ID" value="PYE86201.1"/>
    <property type="molecule type" value="Genomic_DNA"/>
</dbReference>
<comment type="caution">
    <text evidence="2">The sequence shown here is derived from an EMBL/GenBank/DDBJ whole genome shotgun (WGS) entry which is preliminary data.</text>
</comment>
<dbReference type="RefSeq" id="WP_281268145.1">
    <property type="nucleotide sequence ID" value="NZ_QJTE01000001.1"/>
</dbReference>
<keyword evidence="3" id="KW-1185">Reference proteome</keyword>
<dbReference type="Proteomes" id="UP000248311">
    <property type="component" value="Unassembled WGS sequence"/>
</dbReference>
<sequence>MAQDLKAAVMRSRETLLSDALGGAALALLFVGALSLPRLVM</sequence>
<feature type="transmembrane region" description="Helical" evidence="1">
    <location>
        <begin position="20"/>
        <end position="40"/>
    </location>
</feature>
<protein>
    <submittedName>
        <fullName evidence="2">Uncharacterized protein</fullName>
    </submittedName>
</protein>
<accession>A0A318SW88</accession>
<gene>
    <name evidence="2" type="ORF">DFP88_101878</name>
</gene>
<evidence type="ECO:0000313" key="2">
    <source>
        <dbReference type="EMBL" id="PYE86201.1"/>
    </source>
</evidence>
<keyword evidence="1" id="KW-1133">Transmembrane helix</keyword>
<name>A0A318SW88_9RHOB</name>
<evidence type="ECO:0000256" key="1">
    <source>
        <dbReference type="SAM" id="Phobius"/>
    </source>
</evidence>
<keyword evidence="1" id="KW-0812">Transmembrane</keyword>
<keyword evidence="1" id="KW-0472">Membrane</keyword>